<evidence type="ECO:0000256" key="3">
    <source>
        <dbReference type="PROSITE-ProRule" id="PRU00169"/>
    </source>
</evidence>
<dbReference type="InterPro" id="IPR058245">
    <property type="entry name" value="NreC/VraR/RcsB-like_REC"/>
</dbReference>
<evidence type="ECO:0000256" key="1">
    <source>
        <dbReference type="ARBA" id="ARBA00022553"/>
    </source>
</evidence>
<dbReference type="CDD" id="cd06170">
    <property type="entry name" value="LuxR_C_like"/>
    <property type="match status" value="1"/>
</dbReference>
<evidence type="ECO:0000313" key="6">
    <source>
        <dbReference type="EMBL" id="TXE18108.1"/>
    </source>
</evidence>
<protein>
    <submittedName>
        <fullName evidence="6">Response regulator transcription factor</fullName>
    </submittedName>
</protein>
<accession>A0A5C7B8A6</accession>
<dbReference type="EMBL" id="VOSB01000009">
    <property type="protein sequence ID" value="TXE18108.1"/>
    <property type="molecule type" value="Genomic_DNA"/>
</dbReference>
<dbReference type="PRINTS" id="PR00038">
    <property type="entry name" value="HTHLUXR"/>
</dbReference>
<dbReference type="InterPro" id="IPR016032">
    <property type="entry name" value="Sig_transdc_resp-reg_C-effctor"/>
</dbReference>
<name>A0A5C7B8A6_9FLAO</name>
<dbReference type="InterPro" id="IPR001789">
    <property type="entry name" value="Sig_transdc_resp-reg_receiver"/>
</dbReference>
<reference evidence="6 7" key="1">
    <citation type="submission" date="2019-08" db="EMBL/GenBank/DDBJ databases">
        <title>Genome of Psychroserpens burtonensis ACAM 167.</title>
        <authorList>
            <person name="Bowman J.P."/>
        </authorList>
    </citation>
    <scope>NUCLEOTIDE SEQUENCE [LARGE SCALE GENOMIC DNA]</scope>
    <source>
        <strain evidence="6 7">ACAM 167</strain>
    </source>
</reference>
<dbReference type="CDD" id="cd17535">
    <property type="entry name" value="REC_NarL-like"/>
    <property type="match status" value="1"/>
</dbReference>
<dbReference type="PANTHER" id="PTHR45566">
    <property type="entry name" value="HTH-TYPE TRANSCRIPTIONAL REGULATOR YHJB-RELATED"/>
    <property type="match status" value="1"/>
</dbReference>
<dbReference type="InterPro" id="IPR000792">
    <property type="entry name" value="Tscrpt_reg_LuxR_C"/>
</dbReference>
<feature type="modified residue" description="4-aspartylphosphate" evidence="3">
    <location>
        <position position="54"/>
    </location>
</feature>
<dbReference type="GO" id="GO:0003677">
    <property type="term" value="F:DNA binding"/>
    <property type="evidence" value="ECO:0007669"/>
    <property type="project" value="UniProtKB-KW"/>
</dbReference>
<dbReference type="InterPro" id="IPR051015">
    <property type="entry name" value="EvgA-like"/>
</dbReference>
<dbReference type="GO" id="GO:0006355">
    <property type="term" value="P:regulation of DNA-templated transcription"/>
    <property type="evidence" value="ECO:0007669"/>
    <property type="project" value="InterPro"/>
</dbReference>
<dbReference type="SUPFAM" id="SSF46894">
    <property type="entry name" value="C-terminal effector domain of the bipartite response regulators"/>
    <property type="match status" value="1"/>
</dbReference>
<feature type="domain" description="Response regulatory" evidence="5">
    <location>
        <begin position="4"/>
        <end position="119"/>
    </location>
</feature>
<evidence type="ECO:0000259" key="4">
    <source>
        <dbReference type="PROSITE" id="PS50043"/>
    </source>
</evidence>
<comment type="caution">
    <text evidence="6">The sequence shown here is derived from an EMBL/GenBank/DDBJ whole genome shotgun (WGS) entry which is preliminary data.</text>
</comment>
<dbReference type="GO" id="GO:0000160">
    <property type="term" value="P:phosphorelay signal transduction system"/>
    <property type="evidence" value="ECO:0007669"/>
    <property type="project" value="InterPro"/>
</dbReference>
<evidence type="ECO:0000313" key="7">
    <source>
        <dbReference type="Proteomes" id="UP000321938"/>
    </source>
</evidence>
<sequence length="213" mass="24274">MSTSIIIADDHPLILKGLKDFLLEKGFNVMASAKNGKEAFTLINAHQPDIAILDIQMPILTGLQVAEKCKEANLDTKIIIITFEKSEEIYNKAKSLGIYGYILKEFAIAELEYCITCVLREYHYFSPELIEYIEIKKTPEALKTLTDSEIKVIKGIADNKTAKEIAKDLSISNRTVEKHKSNIRNKLKLESKANSILLFAKEYKDFLHKYKFL</sequence>
<dbReference type="Gene3D" id="3.40.50.2300">
    <property type="match status" value="1"/>
</dbReference>
<keyword evidence="7" id="KW-1185">Reference proteome</keyword>
<dbReference type="STRING" id="1123037.GCA_000425305_01682"/>
<feature type="domain" description="HTH luxR-type" evidence="4">
    <location>
        <begin position="138"/>
        <end position="203"/>
    </location>
</feature>
<dbReference type="Proteomes" id="UP000321938">
    <property type="component" value="Unassembled WGS sequence"/>
</dbReference>
<dbReference type="PROSITE" id="PS50110">
    <property type="entry name" value="RESPONSE_REGULATORY"/>
    <property type="match status" value="1"/>
</dbReference>
<evidence type="ECO:0000256" key="2">
    <source>
        <dbReference type="ARBA" id="ARBA00023125"/>
    </source>
</evidence>
<keyword evidence="2" id="KW-0238">DNA-binding</keyword>
<dbReference type="RefSeq" id="WP_028871649.1">
    <property type="nucleotide sequence ID" value="NZ_VOSB01000009.1"/>
</dbReference>
<dbReference type="OrthoDB" id="9795108at2"/>
<dbReference type="SMART" id="SM00448">
    <property type="entry name" value="REC"/>
    <property type="match status" value="1"/>
</dbReference>
<dbReference type="Pfam" id="PF00072">
    <property type="entry name" value="Response_reg"/>
    <property type="match status" value="1"/>
</dbReference>
<dbReference type="PROSITE" id="PS50043">
    <property type="entry name" value="HTH_LUXR_2"/>
    <property type="match status" value="1"/>
</dbReference>
<dbReference type="Pfam" id="PF00196">
    <property type="entry name" value="GerE"/>
    <property type="match status" value="1"/>
</dbReference>
<proteinExistence type="predicted"/>
<organism evidence="6 7">
    <name type="scientific">Psychroserpens burtonensis</name>
    <dbReference type="NCBI Taxonomy" id="49278"/>
    <lineage>
        <taxon>Bacteria</taxon>
        <taxon>Pseudomonadati</taxon>
        <taxon>Bacteroidota</taxon>
        <taxon>Flavobacteriia</taxon>
        <taxon>Flavobacteriales</taxon>
        <taxon>Flavobacteriaceae</taxon>
        <taxon>Psychroserpens</taxon>
    </lineage>
</organism>
<gene>
    <name evidence="6" type="ORF">ES692_07650</name>
</gene>
<dbReference type="InterPro" id="IPR011006">
    <property type="entry name" value="CheY-like_superfamily"/>
</dbReference>
<evidence type="ECO:0000259" key="5">
    <source>
        <dbReference type="PROSITE" id="PS50110"/>
    </source>
</evidence>
<dbReference type="AlphaFoldDB" id="A0A5C7B8A6"/>
<dbReference type="SMART" id="SM00421">
    <property type="entry name" value="HTH_LUXR"/>
    <property type="match status" value="1"/>
</dbReference>
<dbReference type="PANTHER" id="PTHR45566:SF2">
    <property type="entry name" value="NARL SUBFAMILY"/>
    <property type="match status" value="1"/>
</dbReference>
<dbReference type="SUPFAM" id="SSF52172">
    <property type="entry name" value="CheY-like"/>
    <property type="match status" value="1"/>
</dbReference>
<keyword evidence="1 3" id="KW-0597">Phosphoprotein</keyword>